<dbReference type="Proteomes" id="UP001215598">
    <property type="component" value="Unassembled WGS sequence"/>
</dbReference>
<dbReference type="EMBL" id="JARKIB010000176">
    <property type="protein sequence ID" value="KAJ7727967.1"/>
    <property type="molecule type" value="Genomic_DNA"/>
</dbReference>
<evidence type="ECO:0000313" key="1">
    <source>
        <dbReference type="EMBL" id="KAJ7727967.1"/>
    </source>
</evidence>
<comment type="caution">
    <text evidence="1">The sequence shown here is derived from an EMBL/GenBank/DDBJ whole genome shotgun (WGS) entry which is preliminary data.</text>
</comment>
<evidence type="ECO:0000313" key="2">
    <source>
        <dbReference type="Proteomes" id="UP001215598"/>
    </source>
</evidence>
<organism evidence="1 2">
    <name type="scientific">Mycena metata</name>
    <dbReference type="NCBI Taxonomy" id="1033252"/>
    <lineage>
        <taxon>Eukaryota</taxon>
        <taxon>Fungi</taxon>
        <taxon>Dikarya</taxon>
        <taxon>Basidiomycota</taxon>
        <taxon>Agaricomycotina</taxon>
        <taxon>Agaricomycetes</taxon>
        <taxon>Agaricomycetidae</taxon>
        <taxon>Agaricales</taxon>
        <taxon>Marasmiineae</taxon>
        <taxon>Mycenaceae</taxon>
        <taxon>Mycena</taxon>
    </lineage>
</organism>
<sequence length="301" mass="34316">MQQADLVRELVEGGWLLVGDSITEGHFFSLSCILSPHVRATPNYIENPNFDRAWPQNLYLKPDSALVSDLTFPEGFSIAETPLVTFRRVDLLLGKQQLVNLHRELYPEPANFSLFSDEAVWTLEPTEYLSMLTAPLPSGNYKTMVVSTARHWTTSVFSGYRNESEAESGSGIAGLIRFFGHAMGKWAVNVQEVLTEDKLRQVVVRAYLPGHEGSHNELAPWEEVKPFAWNRWNWGNIWEFNEVFERVLSDPKYSDIHHLAIDHPARLRPDAHTTSDCLHIMAGAGVLEGWSHYIWHFVSRE</sequence>
<dbReference type="AlphaFoldDB" id="A0AAD7HUM9"/>
<keyword evidence="2" id="KW-1185">Reference proteome</keyword>
<protein>
    <submittedName>
        <fullName evidence="1">Uncharacterized protein</fullName>
    </submittedName>
</protein>
<accession>A0AAD7HUM9</accession>
<reference evidence="1" key="1">
    <citation type="submission" date="2023-03" db="EMBL/GenBank/DDBJ databases">
        <title>Massive genome expansion in bonnet fungi (Mycena s.s.) driven by repeated elements and novel gene families across ecological guilds.</title>
        <authorList>
            <consortium name="Lawrence Berkeley National Laboratory"/>
            <person name="Harder C.B."/>
            <person name="Miyauchi S."/>
            <person name="Viragh M."/>
            <person name="Kuo A."/>
            <person name="Thoen E."/>
            <person name="Andreopoulos B."/>
            <person name="Lu D."/>
            <person name="Skrede I."/>
            <person name="Drula E."/>
            <person name="Henrissat B."/>
            <person name="Morin E."/>
            <person name="Kohler A."/>
            <person name="Barry K."/>
            <person name="LaButti K."/>
            <person name="Morin E."/>
            <person name="Salamov A."/>
            <person name="Lipzen A."/>
            <person name="Mereny Z."/>
            <person name="Hegedus B."/>
            <person name="Baldrian P."/>
            <person name="Stursova M."/>
            <person name="Weitz H."/>
            <person name="Taylor A."/>
            <person name="Grigoriev I.V."/>
            <person name="Nagy L.G."/>
            <person name="Martin F."/>
            <person name="Kauserud H."/>
        </authorList>
    </citation>
    <scope>NUCLEOTIDE SEQUENCE</scope>
    <source>
        <strain evidence="1">CBHHK182m</strain>
    </source>
</reference>
<proteinExistence type="predicted"/>
<feature type="non-terminal residue" evidence="1">
    <location>
        <position position="1"/>
    </location>
</feature>
<gene>
    <name evidence="1" type="ORF">B0H16DRAFT_1589958</name>
</gene>
<name>A0AAD7HUM9_9AGAR</name>